<keyword evidence="1" id="KW-1133">Transmembrane helix</keyword>
<feature type="transmembrane region" description="Helical" evidence="1">
    <location>
        <begin position="60"/>
        <end position="78"/>
    </location>
</feature>
<reference evidence="2" key="1">
    <citation type="journal article" date="2020" name="mSystems">
        <title>Genome- and Community-Level Interaction Insights into Carbon Utilization and Element Cycling Functions of Hydrothermarchaeota in Hydrothermal Sediment.</title>
        <authorList>
            <person name="Zhou Z."/>
            <person name="Liu Y."/>
            <person name="Xu W."/>
            <person name="Pan J."/>
            <person name="Luo Z.H."/>
            <person name="Li M."/>
        </authorList>
    </citation>
    <scope>NUCLEOTIDE SEQUENCE [LARGE SCALE GENOMIC DNA]</scope>
    <source>
        <strain evidence="2">SpSt-468</strain>
    </source>
</reference>
<keyword evidence="1" id="KW-0472">Membrane</keyword>
<feature type="transmembrane region" description="Helical" evidence="1">
    <location>
        <begin position="143"/>
        <end position="162"/>
    </location>
</feature>
<protein>
    <submittedName>
        <fullName evidence="2">Zinc-ribbon domain-containing protein</fullName>
    </submittedName>
</protein>
<keyword evidence="1" id="KW-0812">Transmembrane</keyword>
<feature type="transmembrane region" description="Helical" evidence="1">
    <location>
        <begin position="84"/>
        <end position="107"/>
    </location>
</feature>
<name>A0A7C3FAW4_9CREN</name>
<dbReference type="AlphaFoldDB" id="A0A7C3FAW4"/>
<dbReference type="EMBL" id="DSTX01000010">
    <property type="protein sequence ID" value="HFK20747.1"/>
    <property type="molecule type" value="Genomic_DNA"/>
</dbReference>
<proteinExistence type="predicted"/>
<evidence type="ECO:0000256" key="1">
    <source>
        <dbReference type="SAM" id="Phobius"/>
    </source>
</evidence>
<feature type="transmembrane region" description="Helical" evidence="1">
    <location>
        <begin position="119"/>
        <end position="137"/>
    </location>
</feature>
<sequence length="165" mass="18380">MSEAKFCSRCGAPQVEGASFCSRCGAPVRHIEAVVQPPPAFATHMEREPMRAWEDRTGPFVGGGILIWLGITFYLATIEYLSWAIWWAYFICGIGLILVFQGIVHFIQGAYREKITGPIIGGSILFLVGAFFISAFSFGIGNWWPFLFMFIGIIIILTAVLVKRH</sequence>
<organism evidence="2">
    <name type="scientific">Candidatus Methanomethylicus mesodigestus</name>
    <dbReference type="NCBI Taxonomy" id="1867258"/>
    <lineage>
        <taxon>Archaea</taxon>
        <taxon>Thermoproteota</taxon>
        <taxon>Methanosuratincolia</taxon>
        <taxon>Candidatus Methanomethylicales</taxon>
        <taxon>Candidatus Methanomethylicaceae</taxon>
        <taxon>Candidatus Methanomethylicus</taxon>
    </lineage>
</organism>
<accession>A0A7C3FAW4</accession>
<gene>
    <name evidence="2" type="ORF">ENS19_05620</name>
</gene>
<evidence type="ECO:0000313" key="2">
    <source>
        <dbReference type="EMBL" id="HFK20747.1"/>
    </source>
</evidence>
<comment type="caution">
    <text evidence="2">The sequence shown here is derived from an EMBL/GenBank/DDBJ whole genome shotgun (WGS) entry which is preliminary data.</text>
</comment>